<name>A0A4R7HUG5_9ACTN</name>
<evidence type="ECO:0000313" key="1">
    <source>
        <dbReference type="EMBL" id="TDT14581.1"/>
    </source>
</evidence>
<comment type="caution">
    <text evidence="1">The sequence shown here is derived from an EMBL/GenBank/DDBJ whole genome shotgun (WGS) entry which is preliminary data.</text>
</comment>
<reference evidence="1 2" key="1">
    <citation type="submission" date="2019-03" db="EMBL/GenBank/DDBJ databases">
        <title>Sequencing the genomes of 1000 actinobacteria strains.</title>
        <authorList>
            <person name="Klenk H.-P."/>
        </authorList>
    </citation>
    <scope>NUCLEOTIDE SEQUENCE [LARGE SCALE GENOMIC DNA]</scope>
    <source>
        <strain evidence="1 2">DSM 18936</strain>
    </source>
</reference>
<dbReference type="Proteomes" id="UP000294558">
    <property type="component" value="Unassembled WGS sequence"/>
</dbReference>
<protein>
    <submittedName>
        <fullName evidence="1">Uncharacterized protein</fullName>
    </submittedName>
</protein>
<sequence>MSGDQVTFQRRPQSLSAAIRRAKSTDLAVRMRNQMAVDLGHKEDLVDDDYVGVSRGQQSSRWSLKKSEPKFGIVVATTSRLRLVIADGEAITDIPLGSLSLVHDENNAMTFTVKDGRGSTEPMTLIFPKRRAPVAQFLRNEGDGARGRLSKVKGRFAR</sequence>
<dbReference type="AlphaFoldDB" id="A0A4R7HUG5"/>
<keyword evidence="2" id="KW-1185">Reference proteome</keyword>
<dbReference type="EMBL" id="SOAU01000001">
    <property type="protein sequence ID" value="TDT14581.1"/>
    <property type="molecule type" value="Genomic_DNA"/>
</dbReference>
<gene>
    <name evidence="1" type="ORF">BDK89_0136</name>
</gene>
<proteinExistence type="predicted"/>
<accession>A0A4R7HUG5</accession>
<evidence type="ECO:0000313" key="2">
    <source>
        <dbReference type="Proteomes" id="UP000294558"/>
    </source>
</evidence>
<dbReference type="RefSeq" id="WP_133867116.1">
    <property type="nucleotide sequence ID" value="NZ_SOAU01000001.1"/>
</dbReference>
<organism evidence="1 2">
    <name type="scientific">Ilumatobacter fluminis</name>
    <dbReference type="NCBI Taxonomy" id="467091"/>
    <lineage>
        <taxon>Bacteria</taxon>
        <taxon>Bacillati</taxon>
        <taxon>Actinomycetota</taxon>
        <taxon>Acidimicrobiia</taxon>
        <taxon>Acidimicrobiales</taxon>
        <taxon>Ilumatobacteraceae</taxon>
        <taxon>Ilumatobacter</taxon>
    </lineage>
</organism>